<evidence type="ECO:0000313" key="4">
    <source>
        <dbReference type="Proteomes" id="UP001596353"/>
    </source>
</evidence>
<dbReference type="SMART" id="SM00287">
    <property type="entry name" value="SH3b"/>
    <property type="match status" value="1"/>
</dbReference>
<evidence type="ECO:0000256" key="1">
    <source>
        <dbReference type="SAM" id="SignalP"/>
    </source>
</evidence>
<dbReference type="Proteomes" id="UP001596353">
    <property type="component" value="Unassembled WGS sequence"/>
</dbReference>
<dbReference type="Gene3D" id="2.30.30.40">
    <property type="entry name" value="SH3 Domains"/>
    <property type="match status" value="1"/>
</dbReference>
<keyword evidence="1" id="KW-0732">Signal</keyword>
<feature type="chain" id="PRO_5047540636" evidence="1">
    <location>
        <begin position="36"/>
        <end position="288"/>
    </location>
</feature>
<accession>A0ABW2B5C1</accession>
<feature type="domain" description="SH3b" evidence="2">
    <location>
        <begin position="43"/>
        <end position="110"/>
    </location>
</feature>
<evidence type="ECO:0000259" key="2">
    <source>
        <dbReference type="SMART" id="SM00287"/>
    </source>
</evidence>
<reference evidence="4" key="1">
    <citation type="journal article" date="2019" name="Int. J. Syst. Evol. Microbiol.">
        <title>The Global Catalogue of Microorganisms (GCM) 10K type strain sequencing project: providing services to taxonomists for standard genome sequencing and annotation.</title>
        <authorList>
            <consortium name="The Broad Institute Genomics Platform"/>
            <consortium name="The Broad Institute Genome Sequencing Center for Infectious Disease"/>
            <person name="Wu L."/>
            <person name="Ma J."/>
        </authorList>
    </citation>
    <scope>NUCLEOTIDE SEQUENCE [LARGE SCALE GENOMIC DNA]</scope>
    <source>
        <strain evidence="4">CCUG 66188</strain>
    </source>
</reference>
<organism evidence="3 4">
    <name type="scientific">Sulfitobacter porphyrae</name>
    <dbReference type="NCBI Taxonomy" id="1246864"/>
    <lineage>
        <taxon>Bacteria</taxon>
        <taxon>Pseudomonadati</taxon>
        <taxon>Pseudomonadota</taxon>
        <taxon>Alphaproteobacteria</taxon>
        <taxon>Rhodobacterales</taxon>
        <taxon>Roseobacteraceae</taxon>
        <taxon>Sulfitobacter</taxon>
    </lineage>
</organism>
<comment type="caution">
    <text evidence="3">The sequence shown here is derived from an EMBL/GenBank/DDBJ whole genome shotgun (WGS) entry which is preliminary data.</text>
</comment>
<protein>
    <submittedName>
        <fullName evidence="3">SH3 domain-containing protein</fullName>
    </submittedName>
</protein>
<dbReference type="EMBL" id="JBHSWG010000001">
    <property type="protein sequence ID" value="MFC6760772.1"/>
    <property type="molecule type" value="Genomic_DNA"/>
</dbReference>
<gene>
    <name evidence="3" type="ORF">ACFQFQ_16740</name>
</gene>
<dbReference type="Pfam" id="PF08239">
    <property type="entry name" value="SH3_3"/>
    <property type="match status" value="1"/>
</dbReference>
<name>A0ABW2B5C1_9RHOB</name>
<sequence length="288" mass="29653">MRFTTILAARVRHATAGAALALITAFVTLPGTAQAQMGPDYWRVTGVASDDHLNIRTGPGTSNRVIALAPNGAVFRNLGCRGEGNGRWCHIETPDGSTSGWVAGRFLQESGAPTYGNVSGQADVPELYERNTGEIEVRFASGCTVLYNPAGRVITAGSSCSRAQRNRAHDAVEAHMREQGNHADHSGGGSSGSANVSISGSGTIYGGGALNGAIFGHKEGAYALTMTGGGLTCTGLFRHAPGTVRSESTSVHCTNGASGTAVLVRNRSGSGYTLSFTLTNGTGGYVIF</sequence>
<proteinExistence type="predicted"/>
<keyword evidence="4" id="KW-1185">Reference proteome</keyword>
<evidence type="ECO:0000313" key="3">
    <source>
        <dbReference type="EMBL" id="MFC6760772.1"/>
    </source>
</evidence>
<feature type="signal peptide" evidence="1">
    <location>
        <begin position="1"/>
        <end position="35"/>
    </location>
</feature>
<dbReference type="InterPro" id="IPR003646">
    <property type="entry name" value="SH3-like_bac-type"/>
</dbReference>